<dbReference type="GO" id="GO:0008897">
    <property type="term" value="F:holo-[acyl-carrier-protein] synthase activity"/>
    <property type="evidence" value="ECO:0007669"/>
    <property type="project" value="UniProtKB-EC"/>
</dbReference>
<dbReference type="GO" id="GO:0019878">
    <property type="term" value="P:lysine biosynthetic process via aminoadipic acid"/>
    <property type="evidence" value="ECO:0007669"/>
    <property type="project" value="TreeGrafter"/>
</dbReference>
<dbReference type="Gene3D" id="3.90.470.20">
    <property type="entry name" value="4'-phosphopantetheinyl transferase domain"/>
    <property type="match status" value="1"/>
</dbReference>
<dbReference type="SUPFAM" id="SSF56214">
    <property type="entry name" value="4'-phosphopantetheinyl transferase"/>
    <property type="match status" value="2"/>
</dbReference>
<evidence type="ECO:0000313" key="4">
    <source>
        <dbReference type="EMBL" id="PPQ95493.1"/>
    </source>
</evidence>
<proteinExistence type="predicted"/>
<sequence length="208" mass="23159">MLRQRGVTIEEVKFVTTPTGKPYIDSRSLPDPIAYNITHDNNLVAMAFAPGVHDPPAYSLGIDVMKIKIPGRETLSSFINVVGDQLTELEHALLRPGVPETERLQRFYWMWTLKEAYTKALGLGLGFDFKRIEFDVASRVVRVDGGLPQGWKFNMFVVADGQDLYQGVVAEFNGGDATEVVDKTDNPDWLKVHDALSFTEDALSLLAS</sequence>
<dbReference type="GO" id="GO:0005829">
    <property type="term" value="C:cytosol"/>
    <property type="evidence" value="ECO:0007669"/>
    <property type="project" value="TreeGrafter"/>
</dbReference>
<dbReference type="PANTHER" id="PTHR12215:SF10">
    <property type="entry name" value="L-AMINOADIPATE-SEMIALDEHYDE DEHYDROGENASE-PHOSPHOPANTETHEINYL TRANSFERASE"/>
    <property type="match status" value="1"/>
</dbReference>
<evidence type="ECO:0000259" key="3">
    <source>
        <dbReference type="Pfam" id="PF01648"/>
    </source>
</evidence>
<evidence type="ECO:0000256" key="1">
    <source>
        <dbReference type="ARBA" id="ARBA00013172"/>
    </source>
</evidence>
<dbReference type="STRING" id="231916.A0A409XXN6"/>
<dbReference type="EMBL" id="NHYE01001424">
    <property type="protein sequence ID" value="PPQ95493.1"/>
    <property type="molecule type" value="Genomic_DNA"/>
</dbReference>
<dbReference type="InterPro" id="IPR008278">
    <property type="entry name" value="4-PPantetheinyl_Trfase_dom"/>
</dbReference>
<dbReference type="OrthoDB" id="26719at2759"/>
<dbReference type="EC" id="2.7.8.7" evidence="1"/>
<accession>A0A409XXN6</accession>
<dbReference type="GO" id="GO:0000287">
    <property type="term" value="F:magnesium ion binding"/>
    <property type="evidence" value="ECO:0007669"/>
    <property type="project" value="InterPro"/>
</dbReference>
<dbReference type="InterPro" id="IPR050559">
    <property type="entry name" value="P-Pant_transferase_sf"/>
</dbReference>
<gene>
    <name evidence="4" type="ORF">CVT26_008521</name>
</gene>
<dbReference type="InterPro" id="IPR037143">
    <property type="entry name" value="4-PPantetheinyl_Trfase_dom_sf"/>
</dbReference>
<dbReference type="AlphaFoldDB" id="A0A409XXN6"/>
<keyword evidence="2" id="KW-0808">Transferase</keyword>
<dbReference type="Pfam" id="PF01648">
    <property type="entry name" value="ACPS"/>
    <property type="match status" value="1"/>
</dbReference>
<dbReference type="Proteomes" id="UP000284706">
    <property type="component" value="Unassembled WGS sequence"/>
</dbReference>
<dbReference type="InParanoid" id="A0A409XXN6"/>
<comment type="caution">
    <text evidence="4">The sequence shown here is derived from an EMBL/GenBank/DDBJ whole genome shotgun (WGS) entry which is preliminary data.</text>
</comment>
<evidence type="ECO:0000256" key="2">
    <source>
        <dbReference type="ARBA" id="ARBA00022679"/>
    </source>
</evidence>
<reference evidence="4 5" key="1">
    <citation type="journal article" date="2018" name="Evol. Lett.">
        <title>Horizontal gene cluster transfer increased hallucinogenic mushroom diversity.</title>
        <authorList>
            <person name="Reynolds H.T."/>
            <person name="Vijayakumar V."/>
            <person name="Gluck-Thaler E."/>
            <person name="Korotkin H.B."/>
            <person name="Matheny P.B."/>
            <person name="Slot J.C."/>
        </authorList>
    </citation>
    <scope>NUCLEOTIDE SEQUENCE [LARGE SCALE GENOMIC DNA]</scope>
    <source>
        <strain evidence="4 5">SRW20</strain>
    </source>
</reference>
<feature type="domain" description="4'-phosphopantetheinyl transferase" evidence="3">
    <location>
        <begin position="59"/>
        <end position="136"/>
    </location>
</feature>
<organism evidence="4 5">
    <name type="scientific">Gymnopilus dilepis</name>
    <dbReference type="NCBI Taxonomy" id="231916"/>
    <lineage>
        <taxon>Eukaryota</taxon>
        <taxon>Fungi</taxon>
        <taxon>Dikarya</taxon>
        <taxon>Basidiomycota</taxon>
        <taxon>Agaricomycotina</taxon>
        <taxon>Agaricomycetes</taxon>
        <taxon>Agaricomycetidae</taxon>
        <taxon>Agaricales</taxon>
        <taxon>Agaricineae</taxon>
        <taxon>Hymenogastraceae</taxon>
        <taxon>Gymnopilus</taxon>
    </lineage>
</organism>
<protein>
    <recommendedName>
        <fullName evidence="1">holo-[acyl-carrier-protein] synthase</fullName>
        <ecNumber evidence="1">2.7.8.7</ecNumber>
    </recommendedName>
</protein>
<keyword evidence="5" id="KW-1185">Reference proteome</keyword>
<name>A0A409XXN6_9AGAR</name>
<dbReference type="PANTHER" id="PTHR12215">
    <property type="entry name" value="PHOSPHOPANTETHEINE TRANSFERASE"/>
    <property type="match status" value="1"/>
</dbReference>
<evidence type="ECO:0000313" key="5">
    <source>
        <dbReference type="Proteomes" id="UP000284706"/>
    </source>
</evidence>